<accession>A0A1S3HAW6</accession>
<dbReference type="GeneID" id="106153277"/>
<evidence type="ECO:0000256" key="1">
    <source>
        <dbReference type="SAM" id="Phobius"/>
    </source>
</evidence>
<feature type="chain" id="PRO_5010237314" evidence="2">
    <location>
        <begin position="26"/>
        <end position="197"/>
    </location>
</feature>
<feature type="signal peptide" evidence="2">
    <location>
        <begin position="1"/>
        <end position="25"/>
    </location>
</feature>
<keyword evidence="1" id="KW-0472">Membrane</keyword>
<dbReference type="AlphaFoldDB" id="A0A1S3HAW6"/>
<dbReference type="OrthoDB" id="6128349at2759"/>
<evidence type="ECO:0000313" key="3">
    <source>
        <dbReference type="Proteomes" id="UP000085678"/>
    </source>
</evidence>
<dbReference type="Proteomes" id="UP000085678">
    <property type="component" value="Unplaced"/>
</dbReference>
<name>A0A1S3HAW6_LINAN</name>
<proteinExistence type="predicted"/>
<sequence>MDLRNVVVSALLVFAVVLRQHGAEASQMCYVCSYTMSGDPSRDYECVNDPANVKTGSVKIMCDKWCTVHKVTQRDTGKIWSFSRGCEEYKQTQCIDSAYTECSESCNGDLCNSLDYGTPPIGGTDNEDPAQAQDYVSTTTETTTRTTLNWIKVTNANIIHGSHNDNRRRITNSGSKFSLSCFIFIISLLAGLSKTYV</sequence>
<organism evidence="3 4">
    <name type="scientific">Lingula anatina</name>
    <name type="common">Brachiopod</name>
    <name type="synonym">Lingula unguis</name>
    <dbReference type="NCBI Taxonomy" id="7574"/>
    <lineage>
        <taxon>Eukaryota</taxon>
        <taxon>Metazoa</taxon>
        <taxon>Spiralia</taxon>
        <taxon>Lophotrochozoa</taxon>
        <taxon>Brachiopoda</taxon>
        <taxon>Linguliformea</taxon>
        <taxon>Lingulata</taxon>
        <taxon>Lingulida</taxon>
        <taxon>Linguloidea</taxon>
        <taxon>Lingulidae</taxon>
        <taxon>Lingula</taxon>
    </lineage>
</organism>
<evidence type="ECO:0000313" key="4">
    <source>
        <dbReference type="RefSeq" id="XP_013382606.1"/>
    </source>
</evidence>
<gene>
    <name evidence="4" type="primary">LOC106153277</name>
</gene>
<dbReference type="InParanoid" id="A0A1S3HAW6"/>
<keyword evidence="3" id="KW-1185">Reference proteome</keyword>
<keyword evidence="1" id="KW-0812">Transmembrane</keyword>
<feature type="transmembrane region" description="Helical" evidence="1">
    <location>
        <begin position="177"/>
        <end position="196"/>
    </location>
</feature>
<protein>
    <submittedName>
        <fullName evidence="4">Uncharacterized protein LOC106153277</fullName>
    </submittedName>
</protein>
<reference evidence="4" key="1">
    <citation type="submission" date="2025-08" db="UniProtKB">
        <authorList>
            <consortium name="RefSeq"/>
        </authorList>
    </citation>
    <scope>IDENTIFICATION</scope>
    <source>
        <tissue evidence="4">Gonads</tissue>
    </source>
</reference>
<keyword evidence="2" id="KW-0732">Signal</keyword>
<dbReference type="KEGG" id="lak:106153277"/>
<dbReference type="RefSeq" id="XP_013382606.1">
    <property type="nucleotide sequence ID" value="XM_013527152.2"/>
</dbReference>
<evidence type="ECO:0000256" key="2">
    <source>
        <dbReference type="SAM" id="SignalP"/>
    </source>
</evidence>
<keyword evidence="1" id="KW-1133">Transmembrane helix</keyword>